<proteinExistence type="predicted"/>
<gene>
    <name evidence="2" type="ORF">CEP54_010864</name>
</gene>
<dbReference type="PANTHER" id="PTHR33112">
    <property type="entry name" value="DOMAIN PROTEIN, PUTATIVE-RELATED"/>
    <property type="match status" value="1"/>
</dbReference>
<dbReference type="PANTHER" id="PTHR33112:SF10">
    <property type="entry name" value="TOL"/>
    <property type="match status" value="1"/>
</dbReference>
<name>A0A428PHV7_9HYPO</name>
<dbReference type="InterPro" id="IPR010730">
    <property type="entry name" value="HET"/>
</dbReference>
<evidence type="ECO:0000313" key="3">
    <source>
        <dbReference type="Proteomes" id="UP000288168"/>
    </source>
</evidence>
<evidence type="ECO:0000313" key="2">
    <source>
        <dbReference type="EMBL" id="RSL52536.1"/>
    </source>
</evidence>
<evidence type="ECO:0000259" key="1">
    <source>
        <dbReference type="Pfam" id="PF06985"/>
    </source>
</evidence>
<dbReference type="OrthoDB" id="5362512at2759"/>
<comment type="caution">
    <text evidence="2">The sequence shown here is derived from an EMBL/GenBank/DDBJ whole genome shotgun (WGS) entry which is preliminary data.</text>
</comment>
<reference evidence="2 3" key="1">
    <citation type="submission" date="2017-06" db="EMBL/GenBank/DDBJ databases">
        <title>Comparative genomic analysis of Ambrosia Fusariam Clade fungi.</title>
        <authorList>
            <person name="Stajich J.E."/>
            <person name="Carrillo J."/>
            <person name="Kijimoto T."/>
            <person name="Eskalen A."/>
            <person name="O'Donnell K."/>
            <person name="Kasson M."/>
        </authorList>
    </citation>
    <scope>NUCLEOTIDE SEQUENCE [LARGE SCALE GENOMIC DNA]</scope>
    <source>
        <strain evidence="2 3">NRRL62584</strain>
    </source>
</reference>
<sequence>MLCQECKAVFKQPMSLNKESSHLEFLVATFQYDISLSGLQAKATRCYSCRSILRGVDKDGRVQLQGDSTLQITYSHGVVTNRTRKGEPWLRGMAKIDGLSLGGIIMHFEKAKDEEMPNLMSPSTGSTETLDFVKSCLDTCRTHHQSCSSTESSVAWLPTRLIQVEQDCLRLVESAETTISDPFVSLSHCWGGADILTLTTENIKTLKYDIPFLELPETFQDAVQVVRSLGIRYIWIDSLCIIQNSDQDWQKEAGTMLEVYKYALFNIAATASTNSFGGLFQERNPHLVQPEVVDIDTEAIKGRFHLVDQGYFVEAVDEAPLNLRSWVAQERMLSPRIAHFAFDQVIWDCAELTACESLPHGTKAWSGYGARPLTFGCKQGSALLSPAKTVDEGLGQWGTIVNTYSACGLTVLGDKLIAISGVANHLRDELKMEYCVGLWRPKMEIQLAWVVQSLQEDRTPRNDLAPTWSWASVNGAVHLQQVDAYEGYDVSSLCSITEVSLRRESDEHRGEKVTGYLRMRCVLNPITLEGDAQSCRLRGKGMEEHGRAADVDSPDVVGAKQLFFVPLFDVQSPLSLEHRWKVSSEIRGIIVQGVMGRPGVYTRCGHGFISGAVRNDTRRFDETYDALKSPKGKAQLPCEEYDADSGHLIKLV</sequence>
<feature type="domain" description="Heterokaryon incompatibility" evidence="1">
    <location>
        <begin position="183"/>
        <end position="330"/>
    </location>
</feature>
<dbReference type="Proteomes" id="UP000288168">
    <property type="component" value="Unassembled WGS sequence"/>
</dbReference>
<organism evidence="2 3">
    <name type="scientific">Fusarium duplospermum</name>
    <dbReference type="NCBI Taxonomy" id="1325734"/>
    <lineage>
        <taxon>Eukaryota</taxon>
        <taxon>Fungi</taxon>
        <taxon>Dikarya</taxon>
        <taxon>Ascomycota</taxon>
        <taxon>Pezizomycotina</taxon>
        <taxon>Sordariomycetes</taxon>
        <taxon>Hypocreomycetidae</taxon>
        <taxon>Hypocreales</taxon>
        <taxon>Nectriaceae</taxon>
        <taxon>Fusarium</taxon>
        <taxon>Fusarium solani species complex</taxon>
    </lineage>
</organism>
<accession>A0A428PHV7</accession>
<dbReference type="EMBL" id="NKCI01000134">
    <property type="protein sequence ID" value="RSL52536.1"/>
    <property type="molecule type" value="Genomic_DNA"/>
</dbReference>
<protein>
    <recommendedName>
        <fullName evidence="1">Heterokaryon incompatibility domain-containing protein</fullName>
    </recommendedName>
</protein>
<keyword evidence="3" id="KW-1185">Reference proteome</keyword>
<dbReference type="STRING" id="1325734.A0A428PHV7"/>
<dbReference type="Pfam" id="PF06985">
    <property type="entry name" value="HET"/>
    <property type="match status" value="1"/>
</dbReference>
<dbReference type="AlphaFoldDB" id="A0A428PHV7"/>